<gene>
    <name evidence="1" type="ORF">Vadar_005501</name>
</gene>
<dbReference type="Proteomes" id="UP000828048">
    <property type="component" value="Chromosome 12"/>
</dbReference>
<organism evidence="1 2">
    <name type="scientific">Vaccinium darrowii</name>
    <dbReference type="NCBI Taxonomy" id="229202"/>
    <lineage>
        <taxon>Eukaryota</taxon>
        <taxon>Viridiplantae</taxon>
        <taxon>Streptophyta</taxon>
        <taxon>Embryophyta</taxon>
        <taxon>Tracheophyta</taxon>
        <taxon>Spermatophyta</taxon>
        <taxon>Magnoliopsida</taxon>
        <taxon>eudicotyledons</taxon>
        <taxon>Gunneridae</taxon>
        <taxon>Pentapetalae</taxon>
        <taxon>asterids</taxon>
        <taxon>Ericales</taxon>
        <taxon>Ericaceae</taxon>
        <taxon>Vaccinioideae</taxon>
        <taxon>Vaccinieae</taxon>
        <taxon>Vaccinium</taxon>
    </lineage>
</organism>
<reference evidence="1 2" key="1">
    <citation type="journal article" date="2021" name="Hortic Res">
        <title>High-quality reference genome and annotation aids understanding of berry development for evergreen blueberry (Vaccinium darrowii).</title>
        <authorList>
            <person name="Yu J."/>
            <person name="Hulse-Kemp A.M."/>
            <person name="Babiker E."/>
            <person name="Staton M."/>
        </authorList>
    </citation>
    <scope>NUCLEOTIDE SEQUENCE [LARGE SCALE GENOMIC DNA]</scope>
    <source>
        <strain evidence="2">cv. NJ 8807/NJ 8810</strain>
        <tissue evidence="1">Young leaf</tissue>
    </source>
</reference>
<name>A0ACB7Z9F7_9ERIC</name>
<sequence>MGVAHCSDCRRATEVVFDHVACDTVCSECRPGRWQNRCCDPDESLISGFRTIATMCDRLGLVAGIKGRACEILKKADDFYNKQRNKDAVLATCLYIASRREHSPCKIDEICSVANGATRKEILRTERYILQEQRSCRSVEMATINYTDAMRRFRSDLALSLQAVKAAPEAVQKSEKVETRMSDYPSETTGEEEGEDDVFDLGGDVTQPERKKKKTYIKGGLYEIKLQ</sequence>
<comment type="caution">
    <text evidence="1">The sequence shown here is derived from an EMBL/GenBank/DDBJ whole genome shotgun (WGS) entry which is preliminary data.</text>
</comment>
<evidence type="ECO:0000313" key="1">
    <source>
        <dbReference type="EMBL" id="KAH7862484.1"/>
    </source>
</evidence>
<dbReference type="EMBL" id="CM037162">
    <property type="protein sequence ID" value="KAH7862484.1"/>
    <property type="molecule type" value="Genomic_DNA"/>
</dbReference>
<keyword evidence="2" id="KW-1185">Reference proteome</keyword>
<accession>A0ACB7Z9F7</accession>
<evidence type="ECO:0000313" key="2">
    <source>
        <dbReference type="Proteomes" id="UP000828048"/>
    </source>
</evidence>
<proteinExistence type="predicted"/>
<protein>
    <submittedName>
        <fullName evidence="1">Uncharacterized protein</fullName>
    </submittedName>
</protein>